<dbReference type="PRINTS" id="PR00053">
    <property type="entry name" value="FORKHEAD"/>
</dbReference>
<keyword evidence="2 5" id="KW-0238">DNA-binding</keyword>
<dbReference type="Pfam" id="PF00250">
    <property type="entry name" value="Forkhead"/>
    <property type="match status" value="1"/>
</dbReference>
<evidence type="ECO:0000256" key="1">
    <source>
        <dbReference type="ARBA" id="ARBA00023015"/>
    </source>
</evidence>
<feature type="region of interest" description="Disordered" evidence="6">
    <location>
        <begin position="169"/>
        <end position="228"/>
    </location>
</feature>
<feature type="compositionally biased region" description="Polar residues" evidence="6">
    <location>
        <begin position="212"/>
        <end position="222"/>
    </location>
</feature>
<dbReference type="PROSITE" id="PS50039">
    <property type="entry name" value="FORK_HEAD_3"/>
    <property type="match status" value="1"/>
</dbReference>
<dbReference type="Proteomes" id="UP000469890">
    <property type="component" value="Unassembled WGS sequence"/>
</dbReference>
<protein>
    <submittedName>
        <fullName evidence="8">Fork head domain-containing protein</fullName>
    </submittedName>
</protein>
<dbReference type="Gene3D" id="1.10.10.10">
    <property type="entry name" value="Winged helix-like DNA-binding domain superfamily/Winged helix DNA-binding domain"/>
    <property type="match status" value="1"/>
</dbReference>
<dbReference type="InterPro" id="IPR036388">
    <property type="entry name" value="WH-like_DNA-bd_sf"/>
</dbReference>
<feature type="compositionally biased region" description="Low complexity" evidence="6">
    <location>
        <begin position="39"/>
        <end position="59"/>
    </location>
</feature>
<proteinExistence type="predicted"/>
<dbReference type="GO" id="GO:0000978">
    <property type="term" value="F:RNA polymerase II cis-regulatory region sequence-specific DNA binding"/>
    <property type="evidence" value="ECO:0007669"/>
    <property type="project" value="TreeGrafter"/>
</dbReference>
<dbReference type="InterPro" id="IPR001766">
    <property type="entry name" value="Fork_head_dom"/>
</dbReference>
<keyword evidence="1" id="KW-0805">Transcription regulation</keyword>
<evidence type="ECO:0000256" key="6">
    <source>
        <dbReference type="SAM" id="MobiDB-lite"/>
    </source>
</evidence>
<dbReference type="PROSITE" id="PS00658">
    <property type="entry name" value="FORK_HEAD_2"/>
    <property type="match status" value="1"/>
</dbReference>
<dbReference type="GO" id="GO:0005634">
    <property type="term" value="C:nucleus"/>
    <property type="evidence" value="ECO:0007669"/>
    <property type="project" value="UniProtKB-SubCell"/>
</dbReference>
<evidence type="ECO:0000313" key="8">
    <source>
        <dbReference type="EMBL" id="KAF1797416.1"/>
    </source>
</evidence>
<comment type="caution">
    <text evidence="8">The sequence shown here is derived from an EMBL/GenBank/DDBJ whole genome shotgun (WGS) entry which is preliminary data.</text>
</comment>
<keyword evidence="4 5" id="KW-0539">Nucleus</keyword>
<feature type="compositionally biased region" description="Low complexity" evidence="6">
    <location>
        <begin position="484"/>
        <end position="502"/>
    </location>
</feature>
<dbReference type="GO" id="GO:0000981">
    <property type="term" value="F:DNA-binding transcription factor activity, RNA polymerase II-specific"/>
    <property type="evidence" value="ECO:0007669"/>
    <property type="project" value="TreeGrafter"/>
</dbReference>
<keyword evidence="3" id="KW-0804">Transcription</keyword>
<dbReference type="PANTHER" id="PTHR46078">
    <property type="entry name" value="FORKHEAD BOX PROTEIN J2 FAMILY MEMBER"/>
    <property type="match status" value="1"/>
</dbReference>
<dbReference type="PANTHER" id="PTHR46078:SF2">
    <property type="entry name" value="FORK-HEAD DOMAIN-CONTAINING PROTEIN"/>
    <property type="match status" value="1"/>
</dbReference>
<evidence type="ECO:0000256" key="2">
    <source>
        <dbReference type="ARBA" id="ARBA00023125"/>
    </source>
</evidence>
<dbReference type="FunFam" id="1.10.10.10:FF:000135">
    <property type="entry name" value="forkhead box protein G1"/>
    <property type="match status" value="1"/>
</dbReference>
<evidence type="ECO:0000256" key="5">
    <source>
        <dbReference type="PROSITE-ProRule" id="PRU00089"/>
    </source>
</evidence>
<dbReference type="SMART" id="SM00339">
    <property type="entry name" value="FH"/>
    <property type="match status" value="1"/>
</dbReference>
<feature type="region of interest" description="Disordered" evidence="6">
    <location>
        <begin position="1"/>
        <end position="81"/>
    </location>
</feature>
<reference evidence="8 9" key="1">
    <citation type="submission" date="2019-09" db="EMBL/GenBank/DDBJ databases">
        <authorList>
            <consortium name="DOE Joint Genome Institute"/>
            <person name="Mondo S.J."/>
            <person name="Navarro-Mendoza M.I."/>
            <person name="Perez-Arques C."/>
            <person name="Panchal S."/>
            <person name="Nicolas F.E."/>
            <person name="Ganguly P."/>
            <person name="Pangilinan J."/>
            <person name="Grigoriev I."/>
            <person name="Heitman J."/>
            <person name="Sanya K."/>
            <person name="Garre V."/>
        </authorList>
    </citation>
    <scope>NUCLEOTIDE SEQUENCE [LARGE SCALE GENOMIC DNA]</scope>
    <source>
        <strain evidence="8 9">MU402</strain>
    </source>
</reference>
<evidence type="ECO:0000256" key="3">
    <source>
        <dbReference type="ARBA" id="ARBA00023163"/>
    </source>
</evidence>
<dbReference type="PROSITE" id="PS00657">
    <property type="entry name" value="FORK_HEAD_1"/>
    <property type="match status" value="1"/>
</dbReference>
<feature type="compositionally biased region" description="Polar residues" evidence="6">
    <location>
        <begin position="25"/>
        <end position="38"/>
    </location>
</feature>
<evidence type="ECO:0000259" key="7">
    <source>
        <dbReference type="PROSITE" id="PS50039"/>
    </source>
</evidence>
<dbReference type="EMBL" id="JAAECE010000009">
    <property type="protein sequence ID" value="KAF1797416.1"/>
    <property type="molecule type" value="Genomic_DNA"/>
</dbReference>
<feature type="domain" description="Fork-head" evidence="7">
    <location>
        <begin position="84"/>
        <end position="181"/>
    </location>
</feature>
<feature type="DNA-binding region" description="Fork-head" evidence="5">
    <location>
        <begin position="84"/>
        <end position="181"/>
    </location>
</feature>
<accession>A0A8H4EWT6</accession>
<evidence type="ECO:0000256" key="4">
    <source>
        <dbReference type="ARBA" id="ARBA00023242"/>
    </source>
</evidence>
<name>A0A8H4EWT6_MUCCL</name>
<dbReference type="SUPFAM" id="SSF46785">
    <property type="entry name" value="Winged helix' DNA-binding domain"/>
    <property type="match status" value="1"/>
</dbReference>
<dbReference type="CDD" id="cd20024">
    <property type="entry name" value="FH_FOXJ2-like"/>
    <property type="match status" value="1"/>
</dbReference>
<sequence length="583" mass="62118">MSSIATPKIHKMGNNTPTAVVDSTPWMQPPSTAMTDQYYSSSSNTSPLLNSDNDNLYLPESNSKSHRSRTSTSDMCVEKNTEGKPPYSYATLIKYAIERSAENKLTLSQIYQWVIDHYPYYGSAGSGWKNSIRHNLSLNKSFVRVPRPVNEPGKGSYWTVDQFAVDTEQRARSNVRGRSSRSSSDTSLHHHRNSNDPWLLGAGLRHGRDGRSLSTDAGNPSCSSSSSSSSAAAAATAAAAAAAAAANVSGPVGGTGGLVRRVSGTASRYGYYSHPYAGYSDMNQTASYNGGYPNYHYQQPQQRVPSHETLLSARQHSSVTYSLPATATTTNQSCLNNFSNNTNNNNMYSLNNSMHHQQQPFYSHRQSCPDLTSIATHSETNMLPNFNTASAAAAAAAAAAASVPCPNTYNTPSFYMNESSSAASAKFISSGSTSPCPVKGRSSQQPVVYFDTTKDVGVTHSDVGLTTTTNTSSATSHGLPAGLPSPVLSSSTSPSSSSQHLSVADPISMVTQQQQQHPSPVTTTSVATSVTPGNRLAPSYFSLVSTSSPSDATPSKEECLTSPSSPLVMTGKPELNHWLGMQY</sequence>
<dbReference type="InterPro" id="IPR036390">
    <property type="entry name" value="WH_DNA-bd_sf"/>
</dbReference>
<dbReference type="InterPro" id="IPR045912">
    <property type="entry name" value="FOXJ2/3-like"/>
</dbReference>
<dbReference type="InterPro" id="IPR018122">
    <property type="entry name" value="TF_fork_head_CS_1"/>
</dbReference>
<gene>
    <name evidence="8" type="ORF">FB192DRAFT_1451554</name>
</gene>
<feature type="region of interest" description="Disordered" evidence="6">
    <location>
        <begin position="468"/>
        <end position="502"/>
    </location>
</feature>
<organism evidence="8 9">
    <name type="scientific">Mucor circinelloides f. lusitanicus</name>
    <name type="common">Mucor racemosus var. lusitanicus</name>
    <dbReference type="NCBI Taxonomy" id="29924"/>
    <lineage>
        <taxon>Eukaryota</taxon>
        <taxon>Fungi</taxon>
        <taxon>Fungi incertae sedis</taxon>
        <taxon>Mucoromycota</taxon>
        <taxon>Mucoromycotina</taxon>
        <taxon>Mucoromycetes</taxon>
        <taxon>Mucorales</taxon>
        <taxon>Mucorineae</taxon>
        <taxon>Mucoraceae</taxon>
        <taxon>Mucor</taxon>
    </lineage>
</organism>
<dbReference type="InterPro" id="IPR030456">
    <property type="entry name" value="TF_fork_head_CS_2"/>
</dbReference>
<dbReference type="AlphaFoldDB" id="A0A8H4EWT6"/>
<evidence type="ECO:0000313" key="9">
    <source>
        <dbReference type="Proteomes" id="UP000469890"/>
    </source>
</evidence>
<comment type="subcellular location">
    <subcellularLocation>
        <location evidence="5">Nucleus</location>
    </subcellularLocation>
</comment>